<sequence length="221" mass="24559">MQRSQSAPDVGAHPPRFHTTRPTRHPPKRTKTSIDFLAQHQTRGSITPRTEPEDPFSLGSFFPAHLFTRPSQAEEQEWAWLHHAEEEEEQEQDDSSFEAVEEAASRQTLFSHREEAATGSVIQEEDKLGVLSIFDSFSLETETYTPDDRLYSPYAEDEPCNEESLHLAYGARRAGRGPSVKASDAGTPYGALFLPESRDEQADAGRGWGLSAALESIASAL</sequence>
<name>A0ACB8TH67_9AGAM</name>
<gene>
    <name evidence="1" type="ORF">BV25DRAFT_1911679</name>
</gene>
<protein>
    <submittedName>
        <fullName evidence="1">Uncharacterized protein</fullName>
    </submittedName>
</protein>
<reference evidence="1" key="2">
    <citation type="journal article" date="2022" name="New Phytol.">
        <title>Evolutionary transition to the ectomycorrhizal habit in the genomes of a hyperdiverse lineage of mushroom-forming fungi.</title>
        <authorList>
            <person name="Looney B."/>
            <person name="Miyauchi S."/>
            <person name="Morin E."/>
            <person name="Drula E."/>
            <person name="Courty P.E."/>
            <person name="Kohler A."/>
            <person name="Kuo A."/>
            <person name="LaButti K."/>
            <person name="Pangilinan J."/>
            <person name="Lipzen A."/>
            <person name="Riley R."/>
            <person name="Andreopoulos W."/>
            <person name="He G."/>
            <person name="Johnson J."/>
            <person name="Nolan M."/>
            <person name="Tritt A."/>
            <person name="Barry K.W."/>
            <person name="Grigoriev I.V."/>
            <person name="Nagy L.G."/>
            <person name="Hibbett D."/>
            <person name="Henrissat B."/>
            <person name="Matheny P.B."/>
            <person name="Labbe J."/>
            <person name="Martin F.M."/>
        </authorList>
    </citation>
    <scope>NUCLEOTIDE SEQUENCE</scope>
    <source>
        <strain evidence="1">HHB10654</strain>
    </source>
</reference>
<evidence type="ECO:0000313" key="1">
    <source>
        <dbReference type="EMBL" id="KAI0067801.1"/>
    </source>
</evidence>
<reference evidence="1" key="1">
    <citation type="submission" date="2021-03" db="EMBL/GenBank/DDBJ databases">
        <authorList>
            <consortium name="DOE Joint Genome Institute"/>
            <person name="Ahrendt S."/>
            <person name="Looney B.P."/>
            <person name="Miyauchi S."/>
            <person name="Morin E."/>
            <person name="Drula E."/>
            <person name="Courty P.E."/>
            <person name="Chicoki N."/>
            <person name="Fauchery L."/>
            <person name="Kohler A."/>
            <person name="Kuo A."/>
            <person name="Labutti K."/>
            <person name="Pangilinan J."/>
            <person name="Lipzen A."/>
            <person name="Riley R."/>
            <person name="Andreopoulos W."/>
            <person name="He G."/>
            <person name="Johnson J."/>
            <person name="Barry K.W."/>
            <person name="Grigoriev I.V."/>
            <person name="Nagy L."/>
            <person name="Hibbett D."/>
            <person name="Henrissat B."/>
            <person name="Matheny P.B."/>
            <person name="Labbe J."/>
            <person name="Martin F."/>
        </authorList>
    </citation>
    <scope>NUCLEOTIDE SEQUENCE</scope>
    <source>
        <strain evidence="1">HHB10654</strain>
    </source>
</reference>
<proteinExistence type="predicted"/>
<comment type="caution">
    <text evidence="1">The sequence shown here is derived from an EMBL/GenBank/DDBJ whole genome shotgun (WGS) entry which is preliminary data.</text>
</comment>
<keyword evidence="2" id="KW-1185">Reference proteome</keyword>
<evidence type="ECO:0000313" key="2">
    <source>
        <dbReference type="Proteomes" id="UP000814140"/>
    </source>
</evidence>
<dbReference type="EMBL" id="MU277189">
    <property type="protein sequence ID" value="KAI0067801.1"/>
    <property type="molecule type" value="Genomic_DNA"/>
</dbReference>
<dbReference type="Proteomes" id="UP000814140">
    <property type="component" value="Unassembled WGS sequence"/>
</dbReference>
<organism evidence="1 2">
    <name type="scientific">Artomyces pyxidatus</name>
    <dbReference type="NCBI Taxonomy" id="48021"/>
    <lineage>
        <taxon>Eukaryota</taxon>
        <taxon>Fungi</taxon>
        <taxon>Dikarya</taxon>
        <taxon>Basidiomycota</taxon>
        <taxon>Agaricomycotina</taxon>
        <taxon>Agaricomycetes</taxon>
        <taxon>Russulales</taxon>
        <taxon>Auriscalpiaceae</taxon>
        <taxon>Artomyces</taxon>
    </lineage>
</organism>
<accession>A0ACB8TH67</accession>